<protein>
    <submittedName>
        <fullName evidence="1">Type II toxin-antitoxin system PemK/MazF family toxin</fullName>
    </submittedName>
</protein>
<gene>
    <name evidence="1" type="ORF">F4X82_03295</name>
</gene>
<comment type="caution">
    <text evidence="1">The sequence shown here is derived from an EMBL/GenBank/DDBJ whole genome shotgun (WGS) entry which is preliminary data.</text>
</comment>
<dbReference type="Proteomes" id="UP000449092">
    <property type="component" value="Unassembled WGS sequence"/>
</dbReference>
<name>A0A845DCX5_9BACT</name>
<dbReference type="InterPro" id="IPR011067">
    <property type="entry name" value="Plasmid_toxin/cell-grow_inhib"/>
</dbReference>
<accession>A0A845DCX5</accession>
<dbReference type="SUPFAM" id="SSF50118">
    <property type="entry name" value="Cell growth inhibitor/plasmid maintenance toxic component"/>
    <property type="match status" value="1"/>
</dbReference>
<dbReference type="EMBL" id="VXOY01000028">
    <property type="protein sequence ID" value="MYE38514.1"/>
    <property type="molecule type" value="Genomic_DNA"/>
</dbReference>
<evidence type="ECO:0000313" key="2">
    <source>
        <dbReference type="Proteomes" id="UP000449092"/>
    </source>
</evidence>
<reference evidence="1 2" key="1">
    <citation type="submission" date="2019-09" db="EMBL/GenBank/DDBJ databases">
        <title>Characterisation of the sponge microbiome using genome-centric metagenomics.</title>
        <authorList>
            <person name="Engelberts J.P."/>
            <person name="Robbins S.J."/>
            <person name="De Goeij J.M."/>
            <person name="Aranda M."/>
            <person name="Bell S.C."/>
            <person name="Webster N.S."/>
        </authorList>
    </citation>
    <scope>NUCLEOTIDE SEQUENCE [LARGE SCALE GENOMIC DNA]</scope>
    <source>
        <strain evidence="1">SB0662_bin_43</strain>
    </source>
</reference>
<proteinExistence type="predicted"/>
<sequence>MHFLRDFLQKYNEGGDDFSVWHRQKKTLQSRRSVIFKEREIWWCSVGINVGYEVDGKGQDFARPVLVLKKVSNENFIGLPITSVKKDLPGYFEYKDHYINGSFIFE</sequence>
<organism evidence="1 2">
    <name type="scientific">Candidatus Spechtbacteria bacterium SB0662_bin_43</name>
    <dbReference type="NCBI Taxonomy" id="2604897"/>
    <lineage>
        <taxon>Bacteria</taxon>
        <taxon>Candidatus Spechtiibacteriota</taxon>
    </lineage>
</organism>
<dbReference type="AlphaFoldDB" id="A0A845DCX5"/>
<dbReference type="Gene3D" id="2.30.30.110">
    <property type="match status" value="1"/>
</dbReference>
<evidence type="ECO:0000313" key="1">
    <source>
        <dbReference type="EMBL" id="MYE38514.1"/>
    </source>
</evidence>